<organism evidence="2 3">
    <name type="scientific">Daphnia magna</name>
    <dbReference type="NCBI Taxonomy" id="35525"/>
    <lineage>
        <taxon>Eukaryota</taxon>
        <taxon>Metazoa</taxon>
        <taxon>Ecdysozoa</taxon>
        <taxon>Arthropoda</taxon>
        <taxon>Crustacea</taxon>
        <taxon>Branchiopoda</taxon>
        <taxon>Diplostraca</taxon>
        <taxon>Cladocera</taxon>
        <taxon>Anomopoda</taxon>
        <taxon>Daphniidae</taxon>
        <taxon>Daphnia</taxon>
    </lineage>
</organism>
<dbReference type="EMBL" id="LRGB01002851">
    <property type="protein sequence ID" value="KZS05987.1"/>
    <property type="molecule type" value="Genomic_DNA"/>
</dbReference>
<reference evidence="2 3" key="1">
    <citation type="submission" date="2016-03" db="EMBL/GenBank/DDBJ databases">
        <title>EvidentialGene: Evidence-directed Construction of Genes on Genomes.</title>
        <authorList>
            <person name="Gilbert D.G."/>
            <person name="Choi J.-H."/>
            <person name="Mockaitis K."/>
            <person name="Colbourne J."/>
            <person name="Pfrender M."/>
        </authorList>
    </citation>
    <scope>NUCLEOTIDE SEQUENCE [LARGE SCALE GENOMIC DNA]</scope>
    <source>
        <strain evidence="2 3">Xinb3</strain>
        <tissue evidence="2">Complete organism</tissue>
    </source>
</reference>
<gene>
    <name evidence="2" type="ORF">APZ42_030711</name>
</gene>
<keyword evidence="3" id="KW-1185">Reference proteome</keyword>
<dbReference type="Gene3D" id="3.40.50.300">
    <property type="entry name" value="P-loop containing nucleotide triphosphate hydrolases"/>
    <property type="match status" value="1"/>
</dbReference>
<dbReference type="InterPro" id="IPR051589">
    <property type="entry name" value="Sialate-O-sulfotransferase"/>
</dbReference>
<evidence type="ECO:0000313" key="3">
    <source>
        <dbReference type="Proteomes" id="UP000076858"/>
    </source>
</evidence>
<proteinExistence type="inferred from homology"/>
<protein>
    <submittedName>
        <fullName evidence="2">Uncharacterized protein</fullName>
    </submittedName>
</protein>
<dbReference type="PANTHER" id="PTHR45964">
    <property type="entry name" value="WSCD FAMILY MEMBER CG9164"/>
    <property type="match status" value="1"/>
</dbReference>
<evidence type="ECO:0000256" key="1">
    <source>
        <dbReference type="ARBA" id="ARBA00010236"/>
    </source>
</evidence>
<dbReference type="SUPFAM" id="SSF52540">
    <property type="entry name" value="P-loop containing nucleoside triphosphate hydrolases"/>
    <property type="match status" value="1"/>
</dbReference>
<dbReference type="STRING" id="35525.A0A0N8BQX8"/>
<evidence type="ECO:0000313" key="2">
    <source>
        <dbReference type="EMBL" id="KZS05987.1"/>
    </source>
</evidence>
<accession>A0A0N8BQX8</accession>
<dbReference type="PANTHER" id="PTHR45964:SF9">
    <property type="entry name" value="SULFOTRANSFERASE"/>
    <property type="match status" value="1"/>
</dbReference>
<comment type="similarity">
    <text evidence="1">Belongs to the WSCD family.</text>
</comment>
<dbReference type="InterPro" id="IPR000863">
    <property type="entry name" value="Sulfotransferase_dom"/>
</dbReference>
<sequence>MLQYHLRSFRRLLIALLLFSTLMILVNTTFFSTPSSSNTNQTRIDSENIIIGKKNEVKKTKLLKLKFSLAKRFVRRPWADHPDCSNFTIRRTVERNLPPAALASFPGSGNTWVRGLIEAASGIYTGSIYKDANLYLHGFWGELADWDAGVTCVQKTHDSGAGHIKSFSGGRSIFLNRNPYEAILSFHNFLYGGHTGHAPSSNFQRPEWPDFLVDQTRRWLATAVNWTQYSTDLLTIHYEDLKENPRPHLRRILHFLQLPIDERRLDCIQKHPPKKFHRKSRTEGQPDLANRVFPERIRPLLDRAIRYVDYLTQKTGNGAIPLDRYSYYNKSSWKGPVPTSVAQNQTWMEWISDQWGFRVESFLKDPLTNMLQEEAKTNIFYSWKIPFEPKYAESNDLEHDFNSGPPVFIQRIRREKSLTKVP</sequence>
<dbReference type="Pfam" id="PF00685">
    <property type="entry name" value="Sulfotransfer_1"/>
    <property type="match status" value="1"/>
</dbReference>
<comment type="caution">
    <text evidence="2">The sequence shown here is derived from an EMBL/GenBank/DDBJ whole genome shotgun (WGS) entry which is preliminary data.</text>
</comment>
<name>A0A0N8BQX8_9CRUS</name>
<dbReference type="InterPro" id="IPR027417">
    <property type="entry name" value="P-loop_NTPase"/>
</dbReference>
<dbReference type="Proteomes" id="UP000076858">
    <property type="component" value="Unassembled WGS sequence"/>
</dbReference>
<dbReference type="AlphaFoldDB" id="A0A0N8BQX8"/>
<dbReference type="OrthoDB" id="5985073at2759"/>
<dbReference type="GO" id="GO:0008146">
    <property type="term" value="F:sulfotransferase activity"/>
    <property type="evidence" value="ECO:0007669"/>
    <property type="project" value="InterPro"/>
</dbReference>